<evidence type="ECO:0000313" key="3">
    <source>
        <dbReference type="Proteomes" id="UP000799779"/>
    </source>
</evidence>
<dbReference type="EMBL" id="ML977625">
    <property type="protein sequence ID" value="KAF1996468.1"/>
    <property type="molecule type" value="Genomic_DNA"/>
</dbReference>
<dbReference type="InterPro" id="IPR010730">
    <property type="entry name" value="HET"/>
</dbReference>
<keyword evidence="3" id="KW-1185">Reference proteome</keyword>
<sequence>MPLEHKTTYRTARLAPVAPRNDSHLSVRKAWNIDPALGFRKSPLLGNRSLHDEEDDLCASCASIDFDVIFRLDPSRVERMGTEVYHFAGLEESMIDSSCALCRLFASFAFTNGLEYTCGETHSGQIYALPSTSLCGLDPRVTEDQRIVCGISLDGRPVSWDPALRCVDNLAGLILRTAEVEPPVITNSFCYGIPLGPEVQGRRLRDMLTRCAKAHPVCRQPTHDFPVRARVIDCKTRRMVDMTEGCRYAALSYVWGAKKRRETFLGLVDEEVDKSYLPHRLPRTIEDAVTIVKKLGLRYLWVDRYCIEQVHSFDKKHQINQMANIYNRAVVTLCALGDHDDLGLPGVSMERNSMATFKANGSSFTACPAPGALQKSLSESVWSTRGWTYQEALLSRRCIFFTEEQIFLVCRASCQSESVSQSSPLQQNTTLWGQMTNIFSTVLDLEVRWSMDDRLKFNDHTQHYQKRHFTLDDDALAAFKGILSVASNQSYYGILRFESPYILPDDGVITAKLPKWRDPDFLIKAGFASGLVWEVERHLSAGTDGHNLRQTVPSWSWVSRRYALPRFTALNATLSSQQNGAGLACFSYPVSDDSFVADIWAEGEGGSLVRIEDLFTTHTTGKVLPELTPYLHLRTLLVHFQYDISTAYSGRGMILFHVGDHIPGYQSYMGGSNMIKFDETDKLVRGHELYFKSSSIKGLAMPLMSMRGPEGLQRWFMLIVQPMPGGPPNTYQRIGIMFLDQDANIVKMYKEHRAEKQVFRLG</sequence>
<evidence type="ECO:0000259" key="1">
    <source>
        <dbReference type="Pfam" id="PF06985"/>
    </source>
</evidence>
<dbReference type="Proteomes" id="UP000799779">
    <property type="component" value="Unassembled WGS sequence"/>
</dbReference>
<name>A0A6A5W5X9_9PLEO</name>
<proteinExistence type="predicted"/>
<accession>A0A6A5W5X9</accession>
<organism evidence="2 3">
    <name type="scientific">Amniculicola lignicola CBS 123094</name>
    <dbReference type="NCBI Taxonomy" id="1392246"/>
    <lineage>
        <taxon>Eukaryota</taxon>
        <taxon>Fungi</taxon>
        <taxon>Dikarya</taxon>
        <taxon>Ascomycota</taxon>
        <taxon>Pezizomycotina</taxon>
        <taxon>Dothideomycetes</taxon>
        <taxon>Pleosporomycetidae</taxon>
        <taxon>Pleosporales</taxon>
        <taxon>Amniculicolaceae</taxon>
        <taxon>Amniculicola</taxon>
    </lineage>
</organism>
<dbReference type="AlphaFoldDB" id="A0A6A5W5X9"/>
<dbReference type="PANTHER" id="PTHR33112">
    <property type="entry name" value="DOMAIN PROTEIN, PUTATIVE-RELATED"/>
    <property type="match status" value="1"/>
</dbReference>
<protein>
    <submittedName>
        <fullName evidence="2">HET-domain-containing protein</fullName>
    </submittedName>
</protein>
<dbReference type="Pfam" id="PF06985">
    <property type="entry name" value="HET"/>
    <property type="match status" value="1"/>
</dbReference>
<dbReference type="PANTHER" id="PTHR33112:SF1">
    <property type="entry name" value="HETEROKARYON INCOMPATIBILITY DOMAIN-CONTAINING PROTEIN"/>
    <property type="match status" value="1"/>
</dbReference>
<evidence type="ECO:0000313" key="2">
    <source>
        <dbReference type="EMBL" id="KAF1996468.1"/>
    </source>
</evidence>
<reference evidence="2" key="1">
    <citation type="journal article" date="2020" name="Stud. Mycol.">
        <title>101 Dothideomycetes genomes: a test case for predicting lifestyles and emergence of pathogens.</title>
        <authorList>
            <person name="Haridas S."/>
            <person name="Albert R."/>
            <person name="Binder M."/>
            <person name="Bloem J."/>
            <person name="Labutti K."/>
            <person name="Salamov A."/>
            <person name="Andreopoulos B."/>
            <person name="Baker S."/>
            <person name="Barry K."/>
            <person name="Bills G."/>
            <person name="Bluhm B."/>
            <person name="Cannon C."/>
            <person name="Castanera R."/>
            <person name="Culley D."/>
            <person name="Daum C."/>
            <person name="Ezra D."/>
            <person name="Gonzalez J."/>
            <person name="Henrissat B."/>
            <person name="Kuo A."/>
            <person name="Liang C."/>
            <person name="Lipzen A."/>
            <person name="Lutzoni F."/>
            <person name="Magnuson J."/>
            <person name="Mondo S."/>
            <person name="Nolan M."/>
            <person name="Ohm R."/>
            <person name="Pangilinan J."/>
            <person name="Park H.-J."/>
            <person name="Ramirez L."/>
            <person name="Alfaro M."/>
            <person name="Sun H."/>
            <person name="Tritt A."/>
            <person name="Yoshinaga Y."/>
            <person name="Zwiers L.-H."/>
            <person name="Turgeon B."/>
            <person name="Goodwin S."/>
            <person name="Spatafora J."/>
            <person name="Crous P."/>
            <person name="Grigoriev I."/>
        </authorList>
    </citation>
    <scope>NUCLEOTIDE SEQUENCE</scope>
    <source>
        <strain evidence="2">CBS 123094</strain>
    </source>
</reference>
<dbReference type="OrthoDB" id="5428863at2759"/>
<feature type="domain" description="Heterokaryon incompatibility" evidence="1">
    <location>
        <begin position="248"/>
        <end position="391"/>
    </location>
</feature>
<gene>
    <name evidence="2" type="ORF">P154DRAFT_320395</name>
</gene>